<protein>
    <submittedName>
        <fullName evidence="2">Uncharacterized protein</fullName>
    </submittedName>
</protein>
<feature type="transmembrane region" description="Helical" evidence="1">
    <location>
        <begin position="52"/>
        <end position="71"/>
    </location>
</feature>
<evidence type="ECO:0000313" key="2">
    <source>
        <dbReference type="EMBL" id="OCT82641.1"/>
    </source>
</evidence>
<gene>
    <name evidence="2" type="ORF">XELAEV_18025170mg</name>
</gene>
<dbReference type="PROSITE" id="PS51257">
    <property type="entry name" value="PROKAR_LIPOPROTEIN"/>
    <property type="match status" value="1"/>
</dbReference>
<sequence length="72" mass="8084">MWVKSALGRHALGLSGLLSCYVDQDIAEWSIILHLNITLSCVTPCCIPFLSLSAWFSSAVYLFILYTQLLLY</sequence>
<dbReference type="Proteomes" id="UP000694892">
    <property type="component" value="Chromosome 4S"/>
</dbReference>
<keyword evidence="1" id="KW-0472">Membrane</keyword>
<organism evidence="2 3">
    <name type="scientific">Xenopus laevis</name>
    <name type="common">African clawed frog</name>
    <dbReference type="NCBI Taxonomy" id="8355"/>
    <lineage>
        <taxon>Eukaryota</taxon>
        <taxon>Metazoa</taxon>
        <taxon>Chordata</taxon>
        <taxon>Craniata</taxon>
        <taxon>Vertebrata</taxon>
        <taxon>Euteleostomi</taxon>
        <taxon>Amphibia</taxon>
        <taxon>Batrachia</taxon>
        <taxon>Anura</taxon>
        <taxon>Pipoidea</taxon>
        <taxon>Pipidae</taxon>
        <taxon>Xenopodinae</taxon>
        <taxon>Xenopus</taxon>
        <taxon>Xenopus</taxon>
    </lineage>
</organism>
<dbReference type="EMBL" id="CM004473">
    <property type="protein sequence ID" value="OCT82641.1"/>
    <property type="molecule type" value="Genomic_DNA"/>
</dbReference>
<accession>A0A974D1F7</accession>
<dbReference type="AlphaFoldDB" id="A0A974D1F7"/>
<keyword evidence="1" id="KW-1133">Transmembrane helix</keyword>
<reference evidence="3" key="1">
    <citation type="journal article" date="2016" name="Nature">
        <title>Genome evolution in the allotetraploid frog Xenopus laevis.</title>
        <authorList>
            <person name="Session A.M."/>
            <person name="Uno Y."/>
            <person name="Kwon T."/>
            <person name="Chapman J.A."/>
            <person name="Toyoda A."/>
            <person name="Takahashi S."/>
            <person name="Fukui A."/>
            <person name="Hikosaka A."/>
            <person name="Suzuki A."/>
            <person name="Kondo M."/>
            <person name="van Heeringen S.J."/>
            <person name="Quigley I."/>
            <person name="Heinz S."/>
            <person name="Ogino H."/>
            <person name="Ochi H."/>
            <person name="Hellsten U."/>
            <person name="Lyons J.B."/>
            <person name="Simakov O."/>
            <person name="Putnam N."/>
            <person name="Stites J."/>
            <person name="Kuroki Y."/>
            <person name="Tanaka T."/>
            <person name="Michiue T."/>
            <person name="Watanabe M."/>
            <person name="Bogdanovic O."/>
            <person name="Lister R."/>
            <person name="Georgiou G."/>
            <person name="Paranjpe S.S."/>
            <person name="van Kruijsbergen I."/>
            <person name="Shu S."/>
            <person name="Carlson J."/>
            <person name="Kinoshita T."/>
            <person name="Ohta Y."/>
            <person name="Mawaribuchi S."/>
            <person name="Jenkins J."/>
            <person name="Grimwood J."/>
            <person name="Schmutz J."/>
            <person name="Mitros T."/>
            <person name="Mozaffari S.V."/>
            <person name="Suzuki Y."/>
            <person name="Haramoto Y."/>
            <person name="Yamamoto T.S."/>
            <person name="Takagi C."/>
            <person name="Heald R."/>
            <person name="Miller K."/>
            <person name="Haudenschild C."/>
            <person name="Kitzman J."/>
            <person name="Nakayama T."/>
            <person name="Izutsu Y."/>
            <person name="Robert J."/>
            <person name="Fortriede J."/>
            <person name="Burns K."/>
            <person name="Lotay V."/>
            <person name="Karimi K."/>
            <person name="Yasuoka Y."/>
            <person name="Dichmann D.S."/>
            <person name="Flajnik M.F."/>
            <person name="Houston D.W."/>
            <person name="Shendure J."/>
            <person name="DuPasquier L."/>
            <person name="Vize P.D."/>
            <person name="Zorn A.M."/>
            <person name="Ito M."/>
            <person name="Marcotte E.M."/>
            <person name="Wallingford J.B."/>
            <person name="Ito Y."/>
            <person name="Asashima M."/>
            <person name="Ueno N."/>
            <person name="Matsuda Y."/>
            <person name="Veenstra G.J."/>
            <person name="Fujiyama A."/>
            <person name="Harland R.M."/>
            <person name="Taira M."/>
            <person name="Rokhsar D.S."/>
        </authorList>
    </citation>
    <scope>NUCLEOTIDE SEQUENCE [LARGE SCALE GENOMIC DNA]</scope>
    <source>
        <strain evidence="3">J</strain>
    </source>
</reference>
<name>A0A974D1F7_XENLA</name>
<evidence type="ECO:0000256" key="1">
    <source>
        <dbReference type="SAM" id="Phobius"/>
    </source>
</evidence>
<proteinExistence type="predicted"/>
<keyword evidence="1" id="KW-0812">Transmembrane</keyword>
<evidence type="ECO:0000313" key="3">
    <source>
        <dbReference type="Proteomes" id="UP000694892"/>
    </source>
</evidence>